<evidence type="ECO:0000256" key="1">
    <source>
        <dbReference type="SAM" id="MobiDB-lite"/>
    </source>
</evidence>
<sequence length="82" mass="8191">TSAGQSSVIFGPVASSSAGGTPAGSSSAEKSIKSPVSRSLSNPQSLEFPLLILGHAVACMPLPDAFISSVSIPDLVQALRPL</sequence>
<keyword evidence="3" id="KW-1185">Reference proteome</keyword>
<evidence type="ECO:0000313" key="2">
    <source>
        <dbReference type="EMBL" id="CAI9614284.1"/>
    </source>
</evidence>
<comment type="caution">
    <text evidence="2">The sequence shown here is derived from an EMBL/GenBank/DDBJ whole genome shotgun (WGS) entry which is preliminary data.</text>
</comment>
<feature type="compositionally biased region" description="Low complexity" evidence="1">
    <location>
        <begin position="11"/>
        <end position="28"/>
    </location>
</feature>
<protein>
    <submittedName>
        <fullName evidence="2">Uncharacterized protein</fullName>
    </submittedName>
</protein>
<accession>A0ABN9GZC8</accession>
<evidence type="ECO:0000313" key="3">
    <source>
        <dbReference type="Proteomes" id="UP001162483"/>
    </source>
</evidence>
<proteinExistence type="predicted"/>
<dbReference type="EMBL" id="CATNWA010019642">
    <property type="protein sequence ID" value="CAI9614284.1"/>
    <property type="molecule type" value="Genomic_DNA"/>
</dbReference>
<name>A0ABN9GZC8_9NEOB</name>
<gene>
    <name evidence="2" type="ORF">SPARVUS_LOCUS15027556</name>
</gene>
<feature type="region of interest" description="Disordered" evidence="1">
    <location>
        <begin position="1"/>
        <end position="42"/>
    </location>
</feature>
<reference evidence="2" key="1">
    <citation type="submission" date="2023-05" db="EMBL/GenBank/DDBJ databases">
        <authorList>
            <person name="Stuckert A."/>
        </authorList>
    </citation>
    <scope>NUCLEOTIDE SEQUENCE</scope>
</reference>
<dbReference type="Proteomes" id="UP001162483">
    <property type="component" value="Unassembled WGS sequence"/>
</dbReference>
<organism evidence="2 3">
    <name type="scientific">Staurois parvus</name>
    <dbReference type="NCBI Taxonomy" id="386267"/>
    <lineage>
        <taxon>Eukaryota</taxon>
        <taxon>Metazoa</taxon>
        <taxon>Chordata</taxon>
        <taxon>Craniata</taxon>
        <taxon>Vertebrata</taxon>
        <taxon>Euteleostomi</taxon>
        <taxon>Amphibia</taxon>
        <taxon>Batrachia</taxon>
        <taxon>Anura</taxon>
        <taxon>Neobatrachia</taxon>
        <taxon>Ranoidea</taxon>
        <taxon>Ranidae</taxon>
        <taxon>Staurois</taxon>
    </lineage>
</organism>
<feature type="non-terminal residue" evidence="2">
    <location>
        <position position="1"/>
    </location>
</feature>